<dbReference type="STRING" id="1817760.A2151_07245"/>
<dbReference type="InterPro" id="IPR025669">
    <property type="entry name" value="AAA_dom"/>
</dbReference>
<dbReference type="InterPro" id="IPR050678">
    <property type="entry name" value="DNA_Partitioning_ATPase"/>
</dbReference>
<accession>A0A1F6TU68</accession>
<name>A0A1F6TU68_9PROT</name>
<dbReference type="Pfam" id="PF13614">
    <property type="entry name" value="AAA_31"/>
    <property type="match status" value="1"/>
</dbReference>
<evidence type="ECO:0000313" key="2">
    <source>
        <dbReference type="EMBL" id="OGI48674.1"/>
    </source>
</evidence>
<protein>
    <recommendedName>
        <fullName evidence="1">AAA domain-containing protein</fullName>
    </recommendedName>
</protein>
<proteinExistence type="predicted"/>
<dbReference type="CDD" id="cd02042">
    <property type="entry name" value="ParAB_family"/>
    <property type="match status" value="1"/>
</dbReference>
<dbReference type="InterPro" id="IPR027417">
    <property type="entry name" value="P-loop_NTPase"/>
</dbReference>
<dbReference type="FunFam" id="3.40.50.300:FF:000285">
    <property type="entry name" value="Sporulation initiation inhibitor Soj"/>
    <property type="match status" value="1"/>
</dbReference>
<dbReference type="SUPFAM" id="SSF52540">
    <property type="entry name" value="P-loop containing nucleoside triphosphate hydrolases"/>
    <property type="match status" value="1"/>
</dbReference>
<gene>
    <name evidence="2" type="ORF">A2151_07245</name>
</gene>
<dbReference type="PIRSF" id="PIRSF009320">
    <property type="entry name" value="Nuc_binding_HP_1000"/>
    <property type="match status" value="1"/>
</dbReference>
<organism evidence="2 3">
    <name type="scientific">Candidatus Muproteobacteria bacterium RBG_16_65_34</name>
    <dbReference type="NCBI Taxonomy" id="1817760"/>
    <lineage>
        <taxon>Bacteria</taxon>
        <taxon>Pseudomonadati</taxon>
        <taxon>Pseudomonadota</taxon>
        <taxon>Candidatus Muproteobacteria</taxon>
    </lineage>
</organism>
<evidence type="ECO:0000313" key="3">
    <source>
        <dbReference type="Proteomes" id="UP000178885"/>
    </source>
</evidence>
<dbReference type="PANTHER" id="PTHR13696">
    <property type="entry name" value="P-LOOP CONTAINING NUCLEOSIDE TRIPHOSPHATE HYDROLASE"/>
    <property type="match status" value="1"/>
</dbReference>
<feature type="domain" description="AAA" evidence="1">
    <location>
        <begin position="3"/>
        <end position="177"/>
    </location>
</feature>
<dbReference type="EMBL" id="MFSU01000022">
    <property type="protein sequence ID" value="OGI48674.1"/>
    <property type="molecule type" value="Genomic_DNA"/>
</dbReference>
<dbReference type="Gene3D" id="3.40.50.300">
    <property type="entry name" value="P-loop containing nucleotide triphosphate hydrolases"/>
    <property type="match status" value="1"/>
</dbReference>
<reference evidence="2 3" key="1">
    <citation type="journal article" date="2016" name="Nat. Commun.">
        <title>Thousands of microbial genomes shed light on interconnected biogeochemical processes in an aquifer system.</title>
        <authorList>
            <person name="Anantharaman K."/>
            <person name="Brown C.T."/>
            <person name="Hug L.A."/>
            <person name="Sharon I."/>
            <person name="Castelle C.J."/>
            <person name="Probst A.J."/>
            <person name="Thomas B.C."/>
            <person name="Singh A."/>
            <person name="Wilkins M.J."/>
            <person name="Karaoz U."/>
            <person name="Brodie E.L."/>
            <person name="Williams K.H."/>
            <person name="Hubbard S.S."/>
            <person name="Banfield J.F."/>
        </authorList>
    </citation>
    <scope>NUCLEOTIDE SEQUENCE [LARGE SCALE GENOMIC DNA]</scope>
</reference>
<evidence type="ECO:0000259" key="1">
    <source>
        <dbReference type="Pfam" id="PF13614"/>
    </source>
</evidence>
<sequence>MSKVLAIANQKGGVGKTTTSINLAAALAKTRRRVLLIDIDPQGNASMGSGVNKEEAKASTYEVLIGLEPIEAARVATEGGYDLVPANSRLSGAEVELIELDRRERRLRGALDSVRAQYDYILIDCPPALNLLTVNALVAAQSVLIPMQCEYYALEGLTALVNTIRKIRETLNPQLQIEGLLRTMFDPRNNLDIEVSAQLKEHFGDKLYRSIIPRNIRLAEAPSHGRPVITYDMQSKGAQAYLALAGEILRRDEGVAAA</sequence>
<dbReference type="AlphaFoldDB" id="A0A1F6TU68"/>
<dbReference type="PANTHER" id="PTHR13696:SF52">
    <property type="entry name" value="PARA FAMILY PROTEIN CT_582"/>
    <property type="match status" value="1"/>
</dbReference>
<dbReference type="Proteomes" id="UP000178885">
    <property type="component" value="Unassembled WGS sequence"/>
</dbReference>
<comment type="caution">
    <text evidence="2">The sequence shown here is derived from an EMBL/GenBank/DDBJ whole genome shotgun (WGS) entry which is preliminary data.</text>
</comment>